<dbReference type="RefSeq" id="WP_013848467.1">
    <property type="nucleotide sequence ID" value="NC_015593.1"/>
</dbReference>
<gene>
    <name evidence="5" type="ORF">Sphch_2584</name>
</gene>
<dbReference type="InterPro" id="IPR013094">
    <property type="entry name" value="AB_hydrolase_3"/>
</dbReference>
<evidence type="ECO:0000259" key="4">
    <source>
        <dbReference type="Pfam" id="PF07859"/>
    </source>
</evidence>
<dbReference type="AlphaFoldDB" id="F6EZP7"/>
<dbReference type="Proteomes" id="UP000007150">
    <property type="component" value="Chromosome 1"/>
</dbReference>
<evidence type="ECO:0000256" key="1">
    <source>
        <dbReference type="ARBA" id="ARBA00010515"/>
    </source>
</evidence>
<feature type="domain" description="Alpha/beta hydrolase fold-3" evidence="4">
    <location>
        <begin position="77"/>
        <end position="291"/>
    </location>
</feature>
<dbReference type="SUPFAM" id="SSF53474">
    <property type="entry name" value="alpha/beta-Hydrolases"/>
    <property type="match status" value="1"/>
</dbReference>
<proteinExistence type="inferred from homology"/>
<evidence type="ECO:0000313" key="5">
    <source>
        <dbReference type="EMBL" id="AEG50231.1"/>
    </source>
</evidence>
<name>F6EZP7_SPHCR</name>
<organism evidence="5 6">
    <name type="scientific">Sphingobium chlorophenolicum L-1</name>
    <dbReference type="NCBI Taxonomy" id="690566"/>
    <lineage>
        <taxon>Bacteria</taxon>
        <taxon>Pseudomonadati</taxon>
        <taxon>Pseudomonadota</taxon>
        <taxon>Alphaproteobacteria</taxon>
        <taxon>Sphingomonadales</taxon>
        <taxon>Sphingomonadaceae</taxon>
        <taxon>Sphingobium</taxon>
    </lineage>
</organism>
<keyword evidence="6" id="KW-1185">Reference proteome</keyword>
<dbReference type="InterPro" id="IPR029058">
    <property type="entry name" value="AB_hydrolase_fold"/>
</dbReference>
<dbReference type="KEGG" id="sch:Sphch_2584"/>
<dbReference type="PANTHER" id="PTHR48081">
    <property type="entry name" value="AB HYDROLASE SUPERFAMILY PROTEIN C4A8.06C"/>
    <property type="match status" value="1"/>
</dbReference>
<evidence type="ECO:0000256" key="2">
    <source>
        <dbReference type="ARBA" id="ARBA00022801"/>
    </source>
</evidence>
<evidence type="ECO:0000313" key="6">
    <source>
        <dbReference type="Proteomes" id="UP000007150"/>
    </source>
</evidence>
<dbReference type="HOGENOM" id="CLU_012494_6_4_5"/>
<dbReference type="GO" id="GO:0016787">
    <property type="term" value="F:hydrolase activity"/>
    <property type="evidence" value="ECO:0007669"/>
    <property type="project" value="UniProtKB-KW"/>
</dbReference>
<dbReference type="Gene3D" id="3.40.50.1820">
    <property type="entry name" value="alpha/beta hydrolase"/>
    <property type="match status" value="1"/>
</dbReference>
<dbReference type="InterPro" id="IPR033140">
    <property type="entry name" value="Lipase_GDXG_put_SER_AS"/>
</dbReference>
<dbReference type="EMBL" id="CP002798">
    <property type="protein sequence ID" value="AEG50231.1"/>
    <property type="molecule type" value="Genomic_DNA"/>
</dbReference>
<feature type="active site" evidence="3">
    <location>
        <position position="155"/>
    </location>
</feature>
<protein>
    <submittedName>
        <fullName evidence="5">Alpha/beta hydrolase domain-containing protein</fullName>
    </submittedName>
</protein>
<dbReference type="Pfam" id="PF07859">
    <property type="entry name" value="Abhydrolase_3"/>
    <property type="match status" value="1"/>
</dbReference>
<sequence>MTLDPVLNALLQAVPLEVELPIDWSAQRAASASLLPLILGSEPATEVASVESVEIEGSGGPVRLRVYRPTAPARTTLLYIHGGGWTVGDLDTVDHTIRYLCEALPAVVVSATYRLAPEHPAPAAFDDSLAAAHWTIAQAVQLGGDASEVAIAGDSAGGNLAAAVAIALRDEARQRGDSAGHPLKAQLLLYPAVDLRPDSWSLPSRVADADPSLRIAAMRATVEAYLAGSDPCDWRLSPLAHDDLSDLPAALVVVLTVDPVRDEAIAYARKLQEAGVEAEVMEFSNLTHGFTHLRRIVPAAAEASDQVLARFQKLIGAV</sequence>
<keyword evidence="2 5" id="KW-0378">Hydrolase</keyword>
<accession>F6EZP7</accession>
<evidence type="ECO:0000256" key="3">
    <source>
        <dbReference type="PROSITE-ProRule" id="PRU10038"/>
    </source>
</evidence>
<comment type="similarity">
    <text evidence="1">Belongs to the 'GDXG' lipolytic enzyme family.</text>
</comment>
<reference evidence="5 6" key="1">
    <citation type="submission" date="2011-05" db="EMBL/GenBank/DDBJ databases">
        <title>Complete sequence of chromosome 1 of Sphingobium chlorophenolicum L-1.</title>
        <authorList>
            <consortium name="US DOE Joint Genome Institute"/>
            <person name="Lucas S."/>
            <person name="Han J."/>
            <person name="Lapidus A."/>
            <person name="Cheng J.-F."/>
            <person name="Goodwin L."/>
            <person name="Pitluck S."/>
            <person name="Peters L."/>
            <person name="Daligault H."/>
            <person name="Han C."/>
            <person name="Tapia R."/>
            <person name="Land M."/>
            <person name="Hauser L."/>
            <person name="Kyrpides N."/>
            <person name="Ivanova N."/>
            <person name="Pagani I."/>
            <person name="Turner P."/>
            <person name="Copley S."/>
            <person name="Woyke T."/>
        </authorList>
    </citation>
    <scope>NUCLEOTIDE SEQUENCE [LARGE SCALE GENOMIC DNA]</scope>
    <source>
        <strain evidence="5 6">L-1</strain>
    </source>
</reference>
<dbReference type="PROSITE" id="PS01174">
    <property type="entry name" value="LIPASE_GDXG_SER"/>
    <property type="match status" value="1"/>
</dbReference>
<dbReference type="PANTHER" id="PTHR48081:SF8">
    <property type="entry name" value="ALPHA_BETA HYDROLASE FOLD-3 DOMAIN-CONTAINING PROTEIN-RELATED"/>
    <property type="match status" value="1"/>
</dbReference>
<dbReference type="STRING" id="690566.Sphch_2584"/>
<dbReference type="InterPro" id="IPR050300">
    <property type="entry name" value="GDXG_lipolytic_enzyme"/>
</dbReference>